<evidence type="ECO:0000313" key="1">
    <source>
        <dbReference type="EMBL" id="CAB5214308.1"/>
    </source>
</evidence>
<proteinExistence type="predicted"/>
<accession>A0A6J7WG19</accession>
<sequence>MTELENLVSEIKQSTDYQINRAILREKIQTDLHITHNGGLFKVTPDLIGFLTVMSDEILYLEDTYNNPIEVDRLGLLITAREHYQQVMNRWHQEHAELKRLRKI</sequence>
<protein>
    <submittedName>
        <fullName evidence="1">Uncharacterized protein</fullName>
    </submittedName>
</protein>
<dbReference type="EMBL" id="LR798243">
    <property type="protein sequence ID" value="CAB5214308.1"/>
    <property type="molecule type" value="Genomic_DNA"/>
</dbReference>
<name>A0A6J7WG19_9CAUD</name>
<organism evidence="1">
    <name type="scientific">uncultured Caudovirales phage</name>
    <dbReference type="NCBI Taxonomy" id="2100421"/>
    <lineage>
        <taxon>Viruses</taxon>
        <taxon>Duplodnaviria</taxon>
        <taxon>Heunggongvirae</taxon>
        <taxon>Uroviricota</taxon>
        <taxon>Caudoviricetes</taxon>
        <taxon>Peduoviridae</taxon>
        <taxon>Maltschvirus</taxon>
        <taxon>Maltschvirus maltsch</taxon>
    </lineage>
</organism>
<gene>
    <name evidence="1" type="ORF">UFOVP190_49</name>
</gene>
<reference evidence="1" key="1">
    <citation type="submission" date="2020-05" db="EMBL/GenBank/DDBJ databases">
        <authorList>
            <person name="Chiriac C."/>
            <person name="Salcher M."/>
            <person name="Ghai R."/>
            <person name="Kavagutti S V."/>
        </authorList>
    </citation>
    <scope>NUCLEOTIDE SEQUENCE</scope>
</reference>